<evidence type="ECO:0000313" key="2">
    <source>
        <dbReference type="Proteomes" id="UP001159042"/>
    </source>
</evidence>
<evidence type="ECO:0000313" key="1">
    <source>
        <dbReference type="EMBL" id="KAJ8915727.1"/>
    </source>
</evidence>
<name>A0AAV8VP45_9CUCU</name>
<gene>
    <name evidence="1" type="ORF">NQ315_000662</name>
</gene>
<reference evidence="1 2" key="1">
    <citation type="journal article" date="2023" name="Insect Mol. Biol.">
        <title>Genome sequencing provides insights into the evolution of gene families encoding plant cell wall-degrading enzymes in longhorned beetles.</title>
        <authorList>
            <person name="Shin N.R."/>
            <person name="Okamura Y."/>
            <person name="Kirsch R."/>
            <person name="Pauchet Y."/>
        </authorList>
    </citation>
    <scope>NUCLEOTIDE SEQUENCE [LARGE SCALE GENOMIC DNA]</scope>
    <source>
        <strain evidence="1">EAD_L_NR</strain>
    </source>
</reference>
<sequence length="96" mass="11369">MENTDEELTRDKFCGRVVGQYSDAEGLQSRTKNMATFKIQSRHWEVMIEFMEDHRDFATGRVNSLNGKDDYKKLWNQEMVAESNLEMRARAPFSWQ</sequence>
<dbReference type="Proteomes" id="UP001159042">
    <property type="component" value="Unassembled WGS sequence"/>
</dbReference>
<proteinExistence type="predicted"/>
<dbReference type="EMBL" id="JANEYG010000050">
    <property type="protein sequence ID" value="KAJ8915727.1"/>
    <property type="molecule type" value="Genomic_DNA"/>
</dbReference>
<protein>
    <submittedName>
        <fullName evidence="1">Uncharacterized protein</fullName>
    </submittedName>
</protein>
<keyword evidence="2" id="KW-1185">Reference proteome</keyword>
<accession>A0AAV8VP45</accession>
<dbReference type="AlphaFoldDB" id="A0AAV8VP45"/>
<organism evidence="1 2">
    <name type="scientific">Exocentrus adspersus</name>
    <dbReference type="NCBI Taxonomy" id="1586481"/>
    <lineage>
        <taxon>Eukaryota</taxon>
        <taxon>Metazoa</taxon>
        <taxon>Ecdysozoa</taxon>
        <taxon>Arthropoda</taxon>
        <taxon>Hexapoda</taxon>
        <taxon>Insecta</taxon>
        <taxon>Pterygota</taxon>
        <taxon>Neoptera</taxon>
        <taxon>Endopterygota</taxon>
        <taxon>Coleoptera</taxon>
        <taxon>Polyphaga</taxon>
        <taxon>Cucujiformia</taxon>
        <taxon>Chrysomeloidea</taxon>
        <taxon>Cerambycidae</taxon>
        <taxon>Lamiinae</taxon>
        <taxon>Acanthocinini</taxon>
        <taxon>Exocentrus</taxon>
    </lineage>
</organism>
<comment type="caution">
    <text evidence="1">The sequence shown here is derived from an EMBL/GenBank/DDBJ whole genome shotgun (WGS) entry which is preliminary data.</text>
</comment>